<dbReference type="InterPro" id="IPR041999">
    <property type="entry name" value="Sortase_D_1"/>
</dbReference>
<dbReference type="InterPro" id="IPR023365">
    <property type="entry name" value="Sortase_dom-sf"/>
</dbReference>
<dbReference type="InterPro" id="IPR022445">
    <property type="entry name" value="Sortase_proteobact_type"/>
</dbReference>
<proteinExistence type="predicted"/>
<sequence>MRSRRFGIVFGVLLFLGGTSILGHDLYLGAKAALARVRIRQAFGLHLADGRSHPPWPWADMAPVARLDFPGRGIRRYVLTGGTGESLAFDVGHIHGTSFPNRPGNCVVTGHRDGRFAFLERLTPGDLVVVRTFGSTREYRVDSGTVVSAGDTTVLANDGDRLTLVTCWPFDGLTRSTLRYVVSCRPTDGVRYAREKDRRSTAGLLPGAAGYGG</sequence>
<name>A0A8J7C373_9BACT</name>
<dbReference type="EC" id="3.4.22.-" evidence="2"/>
<evidence type="ECO:0000313" key="2">
    <source>
        <dbReference type="EMBL" id="MBD3868926.1"/>
    </source>
</evidence>
<evidence type="ECO:0000256" key="1">
    <source>
        <dbReference type="ARBA" id="ARBA00022801"/>
    </source>
</evidence>
<dbReference type="Pfam" id="PF04203">
    <property type="entry name" value="Sortase"/>
    <property type="match status" value="1"/>
</dbReference>
<comment type="caution">
    <text evidence="2">The sequence shown here is derived from an EMBL/GenBank/DDBJ whole genome shotgun (WGS) entry which is preliminary data.</text>
</comment>
<dbReference type="Proteomes" id="UP000648239">
    <property type="component" value="Unassembled WGS sequence"/>
</dbReference>
<dbReference type="CDD" id="cd05828">
    <property type="entry name" value="Sortase_D_1"/>
    <property type="match status" value="1"/>
</dbReference>
<dbReference type="NCBIfam" id="TIGR01076">
    <property type="entry name" value="sortase_fam"/>
    <property type="match status" value="1"/>
</dbReference>
<dbReference type="EMBL" id="JACXWD010000049">
    <property type="protein sequence ID" value="MBD3868926.1"/>
    <property type="molecule type" value="Genomic_DNA"/>
</dbReference>
<dbReference type="NCBIfam" id="TIGR03784">
    <property type="entry name" value="marine_sortase"/>
    <property type="match status" value="1"/>
</dbReference>
<dbReference type="Gene3D" id="2.40.260.10">
    <property type="entry name" value="Sortase"/>
    <property type="match status" value="1"/>
</dbReference>
<dbReference type="GO" id="GO:0016787">
    <property type="term" value="F:hydrolase activity"/>
    <property type="evidence" value="ECO:0007669"/>
    <property type="project" value="UniProtKB-KW"/>
</dbReference>
<evidence type="ECO:0000313" key="3">
    <source>
        <dbReference type="Proteomes" id="UP000648239"/>
    </source>
</evidence>
<keyword evidence="1 2" id="KW-0378">Hydrolase</keyword>
<dbReference type="AlphaFoldDB" id="A0A8J7C373"/>
<reference evidence="2 3" key="1">
    <citation type="submission" date="2020-08" db="EMBL/GenBank/DDBJ databases">
        <title>Acidobacteriota in marine sediments use diverse sulfur dissimilation pathways.</title>
        <authorList>
            <person name="Wasmund K."/>
        </authorList>
    </citation>
    <scope>NUCLEOTIDE SEQUENCE [LARGE SCALE GENOMIC DNA]</scope>
    <source>
        <strain evidence="2">MAG AM4</strain>
    </source>
</reference>
<gene>
    <name evidence="2" type="ORF">IFK94_12430</name>
</gene>
<organism evidence="2 3">
    <name type="scientific">Candidatus Polarisedimenticola svalbardensis</name>
    <dbReference type="NCBI Taxonomy" id="2886004"/>
    <lineage>
        <taxon>Bacteria</taxon>
        <taxon>Pseudomonadati</taxon>
        <taxon>Acidobacteriota</taxon>
        <taxon>Candidatus Polarisedimenticolia</taxon>
        <taxon>Candidatus Polarisedimenticolales</taxon>
        <taxon>Candidatus Polarisedimenticolaceae</taxon>
        <taxon>Candidatus Polarisedimenticola</taxon>
    </lineage>
</organism>
<protein>
    <submittedName>
        <fullName evidence="2">Class GN sortase</fullName>
        <ecNumber evidence="2">3.4.22.-</ecNumber>
    </submittedName>
</protein>
<accession>A0A8J7C373</accession>
<dbReference type="InterPro" id="IPR005754">
    <property type="entry name" value="Sortase"/>
</dbReference>
<dbReference type="SUPFAM" id="SSF63817">
    <property type="entry name" value="Sortase"/>
    <property type="match status" value="1"/>
</dbReference>